<dbReference type="PANTHER" id="PTHR43415:SF3">
    <property type="entry name" value="GNAT-FAMILY ACETYLTRANSFERASE"/>
    <property type="match status" value="1"/>
</dbReference>
<dbReference type="Proteomes" id="UP000229523">
    <property type="component" value="Unassembled WGS sequence"/>
</dbReference>
<evidence type="ECO:0000313" key="3">
    <source>
        <dbReference type="Proteomes" id="UP000229523"/>
    </source>
</evidence>
<dbReference type="Pfam" id="PF00583">
    <property type="entry name" value="Acetyltransf_1"/>
    <property type="match status" value="1"/>
</dbReference>
<keyword evidence="3" id="KW-1185">Reference proteome</keyword>
<protein>
    <submittedName>
        <fullName evidence="2">N-acetyltransferase</fullName>
    </submittedName>
</protein>
<dbReference type="EMBL" id="MJBI02000001">
    <property type="protein sequence ID" value="RAI82937.1"/>
    <property type="molecule type" value="Genomic_DNA"/>
</dbReference>
<name>A0A2G5NRQ2_9STAP</name>
<dbReference type="PANTHER" id="PTHR43415">
    <property type="entry name" value="SPERMIDINE N(1)-ACETYLTRANSFERASE"/>
    <property type="match status" value="1"/>
</dbReference>
<dbReference type="SUPFAM" id="SSF55729">
    <property type="entry name" value="Acyl-CoA N-acyltransferases (Nat)"/>
    <property type="match status" value="1"/>
</dbReference>
<dbReference type="GO" id="GO:0016747">
    <property type="term" value="F:acyltransferase activity, transferring groups other than amino-acyl groups"/>
    <property type="evidence" value="ECO:0007669"/>
    <property type="project" value="InterPro"/>
</dbReference>
<dbReference type="InterPro" id="IPR016181">
    <property type="entry name" value="Acyl_CoA_acyltransferase"/>
</dbReference>
<feature type="domain" description="N-acetyltransferase" evidence="1">
    <location>
        <begin position="3"/>
        <end position="170"/>
    </location>
</feature>
<organism evidence="2 3">
    <name type="scientific">Macrococcoides goetzii</name>
    <dbReference type="NCBI Taxonomy" id="1891097"/>
    <lineage>
        <taxon>Bacteria</taxon>
        <taxon>Bacillati</taxon>
        <taxon>Bacillota</taxon>
        <taxon>Bacilli</taxon>
        <taxon>Bacillales</taxon>
        <taxon>Staphylococcaceae</taxon>
        <taxon>Macrococcoides</taxon>
    </lineage>
</organism>
<proteinExistence type="predicted"/>
<gene>
    <name evidence="2" type="ORF">BFS35_004415</name>
</gene>
<comment type="caution">
    <text evidence="2">The sequence shown here is derived from an EMBL/GenBank/DDBJ whole genome shotgun (WGS) entry which is preliminary data.</text>
</comment>
<dbReference type="AlphaFoldDB" id="A0A2G5NRQ2"/>
<dbReference type="RefSeq" id="WP_099577466.1">
    <property type="nucleotide sequence ID" value="NZ_MJBI02000001.1"/>
</dbReference>
<dbReference type="PROSITE" id="PS51186">
    <property type="entry name" value="GNAT"/>
    <property type="match status" value="1"/>
</dbReference>
<reference evidence="2 3" key="1">
    <citation type="journal article" date="2018" name="Front. Microbiol.">
        <title>Description and Comparative Genomics of Macrococcus caseolyticus subsp. hominis subsp. nov., Macrococcus goetzii sp. nov., Macrococcus epidermidis sp. nov., and Macrococcus bohemicus sp. nov., Novel Macrococci From Human Clinical Material With Virulence Potential and Suspected Uptake of Foreign DNA by Natural Transformation.</title>
        <authorList>
            <person name="Maslanova I."/>
            <person name="Wertheimer Z."/>
            <person name="Sedlacek I."/>
            <person name="Svec P."/>
            <person name="Indrakova A."/>
            <person name="Kovarovic V."/>
            <person name="Schumann P."/>
            <person name="Sproer C."/>
            <person name="Kralova S."/>
            <person name="Sedo O."/>
            <person name="Kristofova L."/>
            <person name="Vrbovska V."/>
            <person name="Fuzik T."/>
            <person name="Petras P."/>
            <person name="Zdrahal Z."/>
            <person name="Ruzickova V."/>
            <person name="Doskar J."/>
            <person name="Pantucek R."/>
        </authorList>
    </citation>
    <scope>NUCLEOTIDE SEQUENCE [LARGE SCALE GENOMIC DNA]</scope>
    <source>
        <strain evidence="2 3">CCM 4927</strain>
    </source>
</reference>
<evidence type="ECO:0000313" key="2">
    <source>
        <dbReference type="EMBL" id="RAI82937.1"/>
    </source>
</evidence>
<dbReference type="Gene3D" id="3.40.630.30">
    <property type="match status" value="1"/>
</dbReference>
<dbReference type="CDD" id="cd04301">
    <property type="entry name" value="NAT_SF"/>
    <property type="match status" value="1"/>
</dbReference>
<sequence>MPITIRTAEINDFDSIYKIDDEIYKSELYFISTLKEWHAEDKNKYKENLLTKICDPQSQFLVATMNNEVIGYIVAYRSNRMRTQHNRSITMGLASHSRGKGIGKQLLREIISWAINNDSVENLCLGVLSTNIKAIKLYKSCGFTEEGRFVNEYKFGEHYVDDIYMKLNVKSVVCE</sequence>
<evidence type="ECO:0000259" key="1">
    <source>
        <dbReference type="PROSITE" id="PS51186"/>
    </source>
</evidence>
<accession>A0A2G5NRQ2</accession>
<dbReference type="InterPro" id="IPR000182">
    <property type="entry name" value="GNAT_dom"/>
</dbReference>